<feature type="transmembrane region" description="Helical" evidence="2">
    <location>
        <begin position="391"/>
        <end position="412"/>
    </location>
</feature>
<reference evidence="4" key="1">
    <citation type="journal article" date="2019" name="Int. J. Syst. Evol. Microbiol.">
        <title>The Global Catalogue of Microorganisms (GCM) 10K type strain sequencing project: providing services to taxonomists for standard genome sequencing and annotation.</title>
        <authorList>
            <consortium name="The Broad Institute Genomics Platform"/>
            <consortium name="The Broad Institute Genome Sequencing Center for Infectious Disease"/>
            <person name="Wu L."/>
            <person name="Ma J."/>
        </authorList>
    </citation>
    <scope>NUCLEOTIDE SEQUENCE [LARGE SCALE GENOMIC DNA]</scope>
    <source>
        <strain evidence="4">TISTR 1858</strain>
    </source>
</reference>
<evidence type="ECO:0000256" key="1">
    <source>
        <dbReference type="PIRNR" id="PIRNR005348"/>
    </source>
</evidence>
<comment type="subcellular location">
    <subcellularLocation>
        <location evidence="1">Cell membrane</location>
    </subcellularLocation>
</comment>
<keyword evidence="1 2" id="KW-0472">Membrane</keyword>
<feature type="transmembrane region" description="Helical" evidence="2">
    <location>
        <begin position="359"/>
        <end position="379"/>
    </location>
</feature>
<dbReference type="PIRSF" id="PIRSF005348">
    <property type="entry name" value="YxkH"/>
    <property type="match status" value="1"/>
</dbReference>
<dbReference type="Proteomes" id="UP001597451">
    <property type="component" value="Unassembled WGS sequence"/>
</dbReference>
<protein>
    <submittedName>
        <fullName evidence="3">2-hydroxycarboxylate transporter family protein</fullName>
    </submittedName>
</protein>
<dbReference type="PANTHER" id="PTHR40033:SF1">
    <property type="entry name" value="CITRATE-SODIUM SYMPORTER"/>
    <property type="match status" value="1"/>
</dbReference>
<dbReference type="InterPro" id="IPR004679">
    <property type="entry name" value="2-OHcarboxylate_transport"/>
</dbReference>
<feature type="transmembrane region" description="Helical" evidence="2">
    <location>
        <begin position="274"/>
        <end position="295"/>
    </location>
</feature>
<comment type="similarity">
    <text evidence="1">Belongs to the 2-hydroxycarboxylate transporter (2-HCT) (TC 2.A.24) family.</text>
</comment>
<name>A0ABW5PW46_9BACI</name>
<feature type="transmembrane region" description="Helical" evidence="2">
    <location>
        <begin position="154"/>
        <end position="176"/>
    </location>
</feature>
<dbReference type="EMBL" id="JBHUMX010000003">
    <property type="protein sequence ID" value="MFD2627561.1"/>
    <property type="molecule type" value="Genomic_DNA"/>
</dbReference>
<feature type="transmembrane region" description="Helical" evidence="2">
    <location>
        <begin position="301"/>
        <end position="320"/>
    </location>
</feature>
<feature type="transmembrane region" description="Helical" evidence="2">
    <location>
        <begin position="60"/>
        <end position="78"/>
    </location>
</feature>
<dbReference type="Pfam" id="PF03390">
    <property type="entry name" value="2HCT"/>
    <property type="match status" value="1"/>
</dbReference>
<evidence type="ECO:0000313" key="4">
    <source>
        <dbReference type="Proteomes" id="UP001597451"/>
    </source>
</evidence>
<feature type="transmembrane region" description="Helical" evidence="2">
    <location>
        <begin position="183"/>
        <end position="205"/>
    </location>
</feature>
<feature type="transmembrane region" description="Helical" evidence="2">
    <location>
        <begin position="84"/>
        <end position="105"/>
    </location>
</feature>
<keyword evidence="1" id="KW-0813">Transport</keyword>
<organism evidence="3 4">
    <name type="scientific">Oceanobacillus kapialis</name>
    <dbReference type="NCBI Taxonomy" id="481353"/>
    <lineage>
        <taxon>Bacteria</taxon>
        <taxon>Bacillati</taxon>
        <taxon>Bacillota</taxon>
        <taxon>Bacilli</taxon>
        <taxon>Bacillales</taxon>
        <taxon>Bacillaceae</taxon>
        <taxon>Oceanobacillus</taxon>
    </lineage>
</organism>
<feature type="transmembrane region" description="Helical" evidence="2">
    <location>
        <begin position="424"/>
        <end position="444"/>
    </location>
</feature>
<feature type="transmembrane region" description="Helical" evidence="2">
    <location>
        <begin position="126"/>
        <end position="148"/>
    </location>
</feature>
<keyword evidence="1" id="KW-1003">Cell membrane</keyword>
<keyword evidence="1" id="KW-0769">Symport</keyword>
<keyword evidence="2" id="KW-0812">Transmembrane</keyword>
<keyword evidence="4" id="KW-1185">Reference proteome</keyword>
<feature type="transmembrane region" description="Helical" evidence="2">
    <location>
        <begin position="217"/>
        <end position="240"/>
    </location>
</feature>
<evidence type="ECO:0000256" key="2">
    <source>
        <dbReference type="SAM" id="Phobius"/>
    </source>
</evidence>
<feature type="transmembrane region" description="Helical" evidence="2">
    <location>
        <begin position="327"/>
        <end position="347"/>
    </location>
</feature>
<keyword evidence="2" id="KW-1133">Transmembrane helix</keyword>
<dbReference type="RefSeq" id="WP_379560208.1">
    <property type="nucleotide sequence ID" value="NZ_JBHUMX010000003.1"/>
</dbReference>
<comment type="caution">
    <text evidence="3">The sequence shown here is derived from an EMBL/GenBank/DDBJ whole genome shotgun (WGS) entry which is preliminary data.</text>
</comment>
<feature type="transmembrane region" description="Helical" evidence="2">
    <location>
        <begin position="32"/>
        <end position="53"/>
    </location>
</feature>
<accession>A0ABW5PW46</accession>
<dbReference type="PANTHER" id="PTHR40033">
    <property type="entry name" value="NA(+)-MALATE SYMPORTER"/>
    <property type="match status" value="1"/>
</dbReference>
<proteinExistence type="inferred from homology"/>
<sequence length="445" mass="46785">MGDALRNYNQESNKKQTTSNTLAFTKINKGPVIFNTPIIWFVLFAAITLISMYTGNLPGGMIGTLLVMIVIGEAFGWVGDRLPIVKTFLGGGAILAIFGSAYMVYSGMLPETITTSVNDFMKTGGFLDFYIAALITGSILGMNSKILVKVGLRYFIPIGGAVVGAMALTALIGSIVGFTLQEAVLVIAMPIMGGGMGAGAVPMSQVYSELLGQEPSYYISMLVPALALGNVFAIILASVLNKIGEKYPSLSGNGQLLQGFTYEKPEMKYDIQKMGAGLLAALSFFTLGMLIANVIPLHGYAIMIVLVAVAKIANLLPAIVVEGASQWYQFVAKNWTFALLFGIGVAYTDLGTVLDALTLQYVLTVFGVVLGAIIGAGLLGKAVGFYPIESAITAGLCMANMGGTGDVAVLSAAKRMELMPFSQISSRLGGSIILLLAGLIVPLFI</sequence>
<gene>
    <name evidence="3" type="ORF">ACFSUN_01995</name>
</gene>
<evidence type="ECO:0000313" key="3">
    <source>
        <dbReference type="EMBL" id="MFD2627561.1"/>
    </source>
</evidence>